<dbReference type="EMBL" id="JYDH01003111">
    <property type="protein sequence ID" value="KRY06475.1"/>
    <property type="molecule type" value="Genomic_DNA"/>
</dbReference>
<reference evidence="1 2" key="1">
    <citation type="submission" date="2015-01" db="EMBL/GenBank/DDBJ databases">
        <title>Evolution of Trichinella species and genotypes.</title>
        <authorList>
            <person name="Korhonen P.K."/>
            <person name="Edoardo P."/>
            <person name="Giuseppe L.R."/>
            <person name="Gasser R.B."/>
        </authorList>
    </citation>
    <scope>NUCLEOTIDE SEQUENCE [LARGE SCALE GENOMIC DNA]</scope>
    <source>
        <strain evidence="1">ISS3</strain>
    </source>
</reference>
<name>A0A0V0Z261_TRISP</name>
<dbReference type="AlphaFoldDB" id="A0A0V0Z261"/>
<comment type="caution">
    <text evidence="1">The sequence shown here is derived from an EMBL/GenBank/DDBJ whole genome shotgun (WGS) entry which is preliminary data.</text>
</comment>
<keyword evidence="2" id="KW-1185">Reference proteome</keyword>
<proteinExistence type="predicted"/>
<dbReference type="Proteomes" id="UP000054776">
    <property type="component" value="Unassembled WGS sequence"/>
</dbReference>
<sequence>MSFMSTAGKLAVVRFRGIRRREIRLPWNTTDVGPMP</sequence>
<gene>
    <name evidence="1" type="ORF">T01_12275</name>
</gene>
<accession>A0A0V0Z261</accession>
<organism evidence="1 2">
    <name type="scientific">Trichinella spiralis</name>
    <name type="common">Trichina worm</name>
    <dbReference type="NCBI Taxonomy" id="6334"/>
    <lineage>
        <taxon>Eukaryota</taxon>
        <taxon>Metazoa</taxon>
        <taxon>Ecdysozoa</taxon>
        <taxon>Nematoda</taxon>
        <taxon>Enoplea</taxon>
        <taxon>Dorylaimia</taxon>
        <taxon>Trichinellida</taxon>
        <taxon>Trichinellidae</taxon>
        <taxon>Trichinella</taxon>
    </lineage>
</organism>
<evidence type="ECO:0000313" key="2">
    <source>
        <dbReference type="Proteomes" id="UP000054776"/>
    </source>
</evidence>
<dbReference type="InParanoid" id="A0A0V0Z261"/>
<protein>
    <submittedName>
        <fullName evidence="1">Uncharacterized protein</fullName>
    </submittedName>
</protein>
<evidence type="ECO:0000313" key="1">
    <source>
        <dbReference type="EMBL" id="KRY06475.1"/>
    </source>
</evidence>